<keyword evidence="2" id="KW-0378">Hydrolase</keyword>
<protein>
    <submittedName>
        <fullName evidence="2">Alpha/beta fold hydrolase</fullName>
    </submittedName>
</protein>
<dbReference type="Gene3D" id="3.40.50.1820">
    <property type="entry name" value="alpha/beta hydrolase"/>
    <property type="match status" value="1"/>
</dbReference>
<dbReference type="InterPro" id="IPR029058">
    <property type="entry name" value="AB_hydrolase_fold"/>
</dbReference>
<dbReference type="InterPro" id="IPR017497">
    <property type="entry name" value="BchO"/>
</dbReference>
<dbReference type="EMBL" id="CP051775">
    <property type="protein sequence ID" value="QJE74235.1"/>
    <property type="molecule type" value="Genomic_DNA"/>
</dbReference>
<proteinExistence type="predicted"/>
<dbReference type="AlphaFoldDB" id="A0A858R9U4"/>
<dbReference type="Pfam" id="PF12697">
    <property type="entry name" value="Abhydrolase_6"/>
    <property type="match status" value="1"/>
</dbReference>
<accession>A0A858R9U4</accession>
<organism evidence="2 3">
    <name type="scientific">Aerophototrophica crusticola</name>
    <dbReference type="NCBI Taxonomy" id="1709002"/>
    <lineage>
        <taxon>Bacteria</taxon>
        <taxon>Pseudomonadati</taxon>
        <taxon>Pseudomonadota</taxon>
        <taxon>Alphaproteobacteria</taxon>
        <taxon>Rhodospirillales</taxon>
        <taxon>Rhodospirillaceae</taxon>
        <taxon>Aerophototrophica</taxon>
    </lineage>
</organism>
<dbReference type="PANTHER" id="PTHR43689">
    <property type="entry name" value="HYDROLASE"/>
    <property type="match status" value="1"/>
</dbReference>
<name>A0A858R9U4_9PROT</name>
<reference evidence="2" key="1">
    <citation type="submission" date="2020-04" db="EMBL/GenBank/DDBJ databases">
        <title>A desert anoxygenic phototrophic bacterium fixes CO2 using RubisCO under aerobic conditions.</title>
        <authorList>
            <person name="Tang K."/>
        </authorList>
    </citation>
    <scope>NUCLEOTIDE SEQUENCE [LARGE SCALE GENOMIC DNA]</scope>
    <source>
        <strain evidence="2">MIMtkB3</strain>
    </source>
</reference>
<evidence type="ECO:0000313" key="2">
    <source>
        <dbReference type="EMBL" id="QJE74235.1"/>
    </source>
</evidence>
<dbReference type="SUPFAM" id="SSF53474">
    <property type="entry name" value="alpha/beta-Hydrolases"/>
    <property type="match status" value="1"/>
</dbReference>
<keyword evidence="3" id="KW-1185">Reference proteome</keyword>
<dbReference type="KEGG" id="acru:HHL28_15125"/>
<feature type="domain" description="AB hydrolase-1" evidence="1">
    <location>
        <begin position="44"/>
        <end position="280"/>
    </location>
</feature>
<dbReference type="PANTHER" id="PTHR43689:SF8">
    <property type="entry name" value="ALPHA_BETA-HYDROLASES SUPERFAMILY PROTEIN"/>
    <property type="match status" value="1"/>
</dbReference>
<gene>
    <name evidence="2" type="ORF">HHL28_15125</name>
</gene>
<evidence type="ECO:0000313" key="3">
    <source>
        <dbReference type="Proteomes" id="UP000501891"/>
    </source>
</evidence>
<dbReference type="GO" id="GO:0016787">
    <property type="term" value="F:hydrolase activity"/>
    <property type="evidence" value="ECO:0007669"/>
    <property type="project" value="UniProtKB-KW"/>
</dbReference>
<evidence type="ECO:0000259" key="1">
    <source>
        <dbReference type="Pfam" id="PF12697"/>
    </source>
</evidence>
<dbReference type="InterPro" id="IPR000073">
    <property type="entry name" value="AB_hydrolase_1"/>
</dbReference>
<dbReference type="NCBIfam" id="TIGR03056">
    <property type="entry name" value="bchO_mg_che_rel"/>
    <property type="match status" value="1"/>
</dbReference>
<dbReference type="Proteomes" id="UP000501891">
    <property type="component" value="Chromosome"/>
</dbReference>
<sequence>MLFSTRPDWAREGRDWPNREASRFVAAGGLRWHVQVMGQGPVMLLVHGTGAATHSWRDLAPLLAPRYTLVMPDLPGHGFSEPLPRPTLPQMARVLAALVKVLDLPPAVTVGHSAGAAILAQAALDGGIKPEVVVALNGAFLPFREGQGEFLSGLAKLLVMNPVVPRIFSLTASDPRSVEKLVRDTGSRLDKPGLELYRRLLRQPAHVQGALAMMANWDLHPLLRDLPRLPCRLVLVAAGADKAIPPSQAQRVHGLVPGSVVEPLPGLGHLAHEEAPHLVAGLVERYAGV</sequence>